<keyword evidence="2" id="KW-0732">Signal</keyword>
<evidence type="ECO:0000313" key="4">
    <source>
        <dbReference type="Proteomes" id="UP000256488"/>
    </source>
</evidence>
<evidence type="ECO:0000256" key="1">
    <source>
        <dbReference type="SAM" id="MobiDB-lite"/>
    </source>
</evidence>
<organism evidence="3 4">
    <name type="scientific">Virgibacillus dokdonensis</name>
    <dbReference type="NCBI Taxonomy" id="302167"/>
    <lineage>
        <taxon>Bacteria</taxon>
        <taxon>Bacillati</taxon>
        <taxon>Bacillota</taxon>
        <taxon>Bacilli</taxon>
        <taxon>Bacillales</taxon>
        <taxon>Bacillaceae</taxon>
        <taxon>Virgibacillus</taxon>
    </lineage>
</organism>
<dbReference type="PANTHER" id="PTHR42953">
    <property type="entry name" value="HIGH-AFFINITY ZINC UPTAKE SYSTEM PROTEIN ZNUA-RELATED"/>
    <property type="match status" value="1"/>
</dbReference>
<dbReference type="SUPFAM" id="SSF53807">
    <property type="entry name" value="Helical backbone' metal receptor"/>
    <property type="match status" value="1"/>
</dbReference>
<dbReference type="InterPro" id="IPR006127">
    <property type="entry name" value="ZnuA-like"/>
</dbReference>
<dbReference type="InterPro" id="IPR006129">
    <property type="entry name" value="AdhesinB"/>
</dbReference>
<feature type="signal peptide" evidence="2">
    <location>
        <begin position="1"/>
        <end position="22"/>
    </location>
</feature>
<evidence type="ECO:0000313" key="3">
    <source>
        <dbReference type="EMBL" id="RFA34166.1"/>
    </source>
</evidence>
<dbReference type="Proteomes" id="UP000256488">
    <property type="component" value="Unassembled WGS sequence"/>
</dbReference>
<dbReference type="RefSeq" id="WP_116278623.1">
    <property type="nucleotide sequence ID" value="NZ_NFZX01000026.1"/>
</dbReference>
<dbReference type="GO" id="GO:0007155">
    <property type="term" value="P:cell adhesion"/>
    <property type="evidence" value="ECO:0007669"/>
    <property type="project" value="InterPro"/>
</dbReference>
<evidence type="ECO:0000256" key="2">
    <source>
        <dbReference type="SAM" id="SignalP"/>
    </source>
</evidence>
<dbReference type="PROSITE" id="PS51257">
    <property type="entry name" value="PROKAR_LIPOPROTEIN"/>
    <property type="match status" value="1"/>
</dbReference>
<proteinExistence type="predicted"/>
<feature type="chain" id="PRO_5039356542" evidence="2">
    <location>
        <begin position="23"/>
        <end position="388"/>
    </location>
</feature>
<protein>
    <submittedName>
        <fullName evidence="3">Adhesin</fullName>
    </submittedName>
</protein>
<dbReference type="PANTHER" id="PTHR42953:SF8">
    <property type="entry name" value="ZINT DOMAIN-CONTAINING PROTEIN"/>
    <property type="match status" value="1"/>
</dbReference>
<dbReference type="GO" id="GO:0046872">
    <property type="term" value="F:metal ion binding"/>
    <property type="evidence" value="ECO:0007669"/>
    <property type="project" value="InterPro"/>
</dbReference>
<feature type="region of interest" description="Disordered" evidence="1">
    <location>
        <begin position="361"/>
        <end position="388"/>
    </location>
</feature>
<comment type="caution">
    <text evidence="3">The sequence shown here is derived from an EMBL/GenBank/DDBJ whole genome shotgun (WGS) entry which is preliminary data.</text>
</comment>
<feature type="compositionally biased region" description="Basic and acidic residues" evidence="1">
    <location>
        <begin position="368"/>
        <end position="388"/>
    </location>
</feature>
<name>A0A3E0WQ97_9BACI</name>
<sequence>MFKKYKGVFILFLLIFVMTACSQGEEAEKSKASNDSESSDKDITLFTTVYPLQYFAEQIAGDEATTESILPPGSNPHNYEPSSKEIIQIAEADAFIYNGAGLEPYAKQISDTIQSEDVKIVEASKGIDFIEHAHEHGEEDSHAHDHEGDVEGSTHEHESDEDSNHAHEHEGEDNHTDEDGHAGHDHGDKDPHVWLDPIRSIQLAEKIKDVLVELQPDSKETFNKNFSELKGRLENLDKAFRKKLQDLPRNEIIVSHAAYGYWEHSYNIKQIPISGLSPTNEPSQKELKNIVETAESHGLKYVFFEQNVTPKVADVVREEVNAEALRIHNLSVLTEEDLENDEDYFTLMQSNLEALTKALSDSMAVSDEPGKADENEHEHHDHSHAHDE</sequence>
<gene>
    <name evidence="3" type="ORF">CAI16_12270</name>
</gene>
<dbReference type="PRINTS" id="PR00691">
    <property type="entry name" value="ADHESINB"/>
</dbReference>
<feature type="region of interest" description="Disordered" evidence="1">
    <location>
        <begin position="136"/>
        <end position="193"/>
    </location>
</feature>
<dbReference type="InterPro" id="IPR050492">
    <property type="entry name" value="Bact_metal-bind_prot9"/>
</dbReference>
<dbReference type="EMBL" id="NFZX01000026">
    <property type="protein sequence ID" value="RFA34166.1"/>
    <property type="molecule type" value="Genomic_DNA"/>
</dbReference>
<reference evidence="3 4" key="1">
    <citation type="submission" date="2017-05" db="EMBL/GenBank/DDBJ databases">
        <title>Virgibacillus sp. AK90 isolated from a saltern of Kakinada, India.</title>
        <authorList>
            <person name="Gupta V."/>
            <person name="Sidhu C."/>
            <person name="Korpole S."/>
            <person name="Pinnaka A.K."/>
        </authorList>
    </citation>
    <scope>NUCLEOTIDE SEQUENCE [LARGE SCALE GENOMIC DNA]</scope>
    <source>
        <strain evidence="3 4">AK90</strain>
    </source>
</reference>
<dbReference type="Gene3D" id="3.40.50.1980">
    <property type="entry name" value="Nitrogenase molybdenum iron protein domain"/>
    <property type="match status" value="3"/>
</dbReference>
<dbReference type="Pfam" id="PF01297">
    <property type="entry name" value="ZnuA"/>
    <property type="match status" value="1"/>
</dbReference>
<dbReference type="AlphaFoldDB" id="A0A3E0WQ97"/>
<accession>A0A3E0WQ97</accession>
<dbReference type="GO" id="GO:0030001">
    <property type="term" value="P:metal ion transport"/>
    <property type="evidence" value="ECO:0007669"/>
    <property type="project" value="InterPro"/>
</dbReference>